<evidence type="ECO:0000313" key="3">
    <source>
        <dbReference type="Proteomes" id="UP000807353"/>
    </source>
</evidence>
<feature type="transmembrane region" description="Helical" evidence="1">
    <location>
        <begin position="12"/>
        <end position="31"/>
    </location>
</feature>
<protein>
    <submittedName>
        <fullName evidence="2">Uncharacterized protein</fullName>
    </submittedName>
</protein>
<reference evidence="2" key="1">
    <citation type="submission" date="2020-11" db="EMBL/GenBank/DDBJ databases">
        <authorList>
            <consortium name="DOE Joint Genome Institute"/>
            <person name="Ahrendt S."/>
            <person name="Riley R."/>
            <person name="Andreopoulos W."/>
            <person name="Labutti K."/>
            <person name="Pangilinan J."/>
            <person name="Ruiz-Duenas F.J."/>
            <person name="Barrasa J.M."/>
            <person name="Sanchez-Garcia M."/>
            <person name="Camarero S."/>
            <person name="Miyauchi S."/>
            <person name="Serrano A."/>
            <person name="Linde D."/>
            <person name="Babiker R."/>
            <person name="Drula E."/>
            <person name="Ayuso-Fernandez I."/>
            <person name="Pacheco R."/>
            <person name="Padilla G."/>
            <person name="Ferreira P."/>
            <person name="Barriuso J."/>
            <person name="Kellner H."/>
            <person name="Castanera R."/>
            <person name="Alfaro M."/>
            <person name="Ramirez L."/>
            <person name="Pisabarro A.G."/>
            <person name="Kuo A."/>
            <person name="Tritt A."/>
            <person name="Lipzen A."/>
            <person name="He G."/>
            <person name="Yan M."/>
            <person name="Ng V."/>
            <person name="Cullen D."/>
            <person name="Martin F."/>
            <person name="Rosso M.-N."/>
            <person name="Henrissat B."/>
            <person name="Hibbett D."/>
            <person name="Martinez A.T."/>
            <person name="Grigoriev I.V."/>
        </authorList>
    </citation>
    <scope>NUCLEOTIDE SEQUENCE</scope>
    <source>
        <strain evidence="2">CBS 247.69</strain>
    </source>
</reference>
<dbReference type="Proteomes" id="UP000807353">
    <property type="component" value="Unassembled WGS sequence"/>
</dbReference>
<dbReference type="EMBL" id="MU150244">
    <property type="protein sequence ID" value="KAF9465980.1"/>
    <property type="molecule type" value="Genomic_DNA"/>
</dbReference>
<gene>
    <name evidence="2" type="ORF">BDZ94DRAFT_1252729</name>
</gene>
<keyword evidence="1" id="KW-0812">Transmembrane</keyword>
<accession>A0A9P5YE34</accession>
<evidence type="ECO:0000256" key="1">
    <source>
        <dbReference type="SAM" id="Phobius"/>
    </source>
</evidence>
<sequence>MRAREAPKTDLIVALDSGCVHYIYISMIVYANRTCQIYCYKQGRLVYFSFSAFTWSSQWVPLVQTRWTHK</sequence>
<evidence type="ECO:0000313" key="2">
    <source>
        <dbReference type="EMBL" id="KAF9465980.1"/>
    </source>
</evidence>
<dbReference type="AlphaFoldDB" id="A0A9P5YE34"/>
<name>A0A9P5YE34_9AGAR</name>
<keyword evidence="1" id="KW-1133">Transmembrane helix</keyword>
<keyword evidence="3" id="KW-1185">Reference proteome</keyword>
<organism evidence="2 3">
    <name type="scientific">Collybia nuda</name>
    <dbReference type="NCBI Taxonomy" id="64659"/>
    <lineage>
        <taxon>Eukaryota</taxon>
        <taxon>Fungi</taxon>
        <taxon>Dikarya</taxon>
        <taxon>Basidiomycota</taxon>
        <taxon>Agaricomycotina</taxon>
        <taxon>Agaricomycetes</taxon>
        <taxon>Agaricomycetidae</taxon>
        <taxon>Agaricales</taxon>
        <taxon>Tricholomatineae</taxon>
        <taxon>Clitocybaceae</taxon>
        <taxon>Collybia</taxon>
    </lineage>
</organism>
<keyword evidence="1" id="KW-0472">Membrane</keyword>
<proteinExistence type="predicted"/>
<comment type="caution">
    <text evidence="2">The sequence shown here is derived from an EMBL/GenBank/DDBJ whole genome shotgun (WGS) entry which is preliminary data.</text>
</comment>